<dbReference type="InterPro" id="IPR014710">
    <property type="entry name" value="RmlC-like_jellyroll"/>
</dbReference>
<dbReference type="Pfam" id="PF00027">
    <property type="entry name" value="cNMP_binding"/>
    <property type="match status" value="1"/>
</dbReference>
<dbReference type="SMART" id="SM00100">
    <property type="entry name" value="cNMP"/>
    <property type="match status" value="1"/>
</dbReference>
<dbReference type="PROSITE" id="PS50042">
    <property type="entry name" value="CNMP_BINDING_3"/>
    <property type="match status" value="1"/>
</dbReference>
<feature type="domain" description="Cyclic nucleotide-binding" evidence="4">
    <location>
        <begin position="43"/>
        <end position="146"/>
    </location>
</feature>
<dbReference type="CDD" id="cd00038">
    <property type="entry name" value="CAP_ED"/>
    <property type="match status" value="1"/>
</dbReference>
<keyword evidence="2" id="KW-0238">DNA-binding</keyword>
<accession>A0A3D9YW48</accession>
<dbReference type="OrthoDB" id="7827473at2"/>
<keyword evidence="7" id="KW-1185">Reference proteome</keyword>
<dbReference type="SUPFAM" id="SSF51206">
    <property type="entry name" value="cAMP-binding domain-like"/>
    <property type="match status" value="1"/>
</dbReference>
<dbReference type="PANTHER" id="PTHR24567">
    <property type="entry name" value="CRP FAMILY TRANSCRIPTIONAL REGULATORY PROTEIN"/>
    <property type="match status" value="1"/>
</dbReference>
<dbReference type="InterPro" id="IPR000595">
    <property type="entry name" value="cNMP-bd_dom"/>
</dbReference>
<keyword evidence="1" id="KW-0805">Transcription regulation</keyword>
<dbReference type="InterPro" id="IPR050397">
    <property type="entry name" value="Env_Response_Regulators"/>
</dbReference>
<evidence type="ECO:0000259" key="5">
    <source>
        <dbReference type="PROSITE" id="PS51063"/>
    </source>
</evidence>
<proteinExistence type="predicted"/>
<dbReference type="GO" id="GO:0003677">
    <property type="term" value="F:DNA binding"/>
    <property type="evidence" value="ECO:0007669"/>
    <property type="project" value="UniProtKB-KW"/>
</dbReference>
<name>A0A3D9YW48_9HYPH</name>
<evidence type="ECO:0000256" key="2">
    <source>
        <dbReference type="ARBA" id="ARBA00023125"/>
    </source>
</evidence>
<protein>
    <submittedName>
        <fullName evidence="6">CRP-like cAMP-binding protein</fullName>
    </submittedName>
</protein>
<dbReference type="InterPro" id="IPR036388">
    <property type="entry name" value="WH-like_DNA-bd_sf"/>
</dbReference>
<evidence type="ECO:0000313" key="7">
    <source>
        <dbReference type="Proteomes" id="UP000256900"/>
    </source>
</evidence>
<dbReference type="Gene3D" id="1.10.10.10">
    <property type="entry name" value="Winged helix-like DNA-binding domain superfamily/Winged helix DNA-binding domain"/>
    <property type="match status" value="1"/>
</dbReference>
<dbReference type="EMBL" id="QUMO01000003">
    <property type="protein sequence ID" value="REF85941.1"/>
    <property type="molecule type" value="Genomic_DNA"/>
</dbReference>
<sequence length="259" mass="28140">MLLHSISREISSDPVAGRDARPQQDGSLLLFETLPNLAGVPDVFATLTARESARVAAAGERIDFDAGDHLFRQGDAHSGIFILREGIVRSFYVAPNGREITLANWTPGNFVGGPDIFSEAPHVWSGIGIKAGHAIRLPGPAVRRLMSDIPNFALGLVQGLAYKGKCYSSLLQMLGTRSVVERLAHLLLNLIDLKGVESEGTIVIAEMPSHEELAAMVGATRQWISMTIEKFRKRGLVDINGRRLVVLRREALRAIADGC</sequence>
<organism evidence="6 7">
    <name type="scientific">Methylovirgula ligni</name>
    <dbReference type="NCBI Taxonomy" id="569860"/>
    <lineage>
        <taxon>Bacteria</taxon>
        <taxon>Pseudomonadati</taxon>
        <taxon>Pseudomonadota</taxon>
        <taxon>Alphaproteobacteria</taxon>
        <taxon>Hyphomicrobiales</taxon>
        <taxon>Beijerinckiaceae</taxon>
        <taxon>Methylovirgula</taxon>
    </lineage>
</organism>
<feature type="domain" description="HTH crp-type" evidence="5">
    <location>
        <begin position="177"/>
        <end position="250"/>
    </location>
</feature>
<reference evidence="6 7" key="1">
    <citation type="submission" date="2018-08" db="EMBL/GenBank/DDBJ databases">
        <title>Genomic Encyclopedia of Type Strains, Phase IV (KMG-IV): sequencing the most valuable type-strain genomes for metagenomic binning, comparative biology and taxonomic classification.</title>
        <authorList>
            <person name="Goeker M."/>
        </authorList>
    </citation>
    <scope>NUCLEOTIDE SEQUENCE [LARGE SCALE GENOMIC DNA]</scope>
    <source>
        <strain evidence="6 7">BW863</strain>
    </source>
</reference>
<gene>
    <name evidence="6" type="ORF">DES32_1981</name>
</gene>
<evidence type="ECO:0000256" key="3">
    <source>
        <dbReference type="ARBA" id="ARBA00023163"/>
    </source>
</evidence>
<dbReference type="GO" id="GO:0005829">
    <property type="term" value="C:cytosol"/>
    <property type="evidence" value="ECO:0007669"/>
    <property type="project" value="TreeGrafter"/>
</dbReference>
<dbReference type="Pfam" id="PF13545">
    <property type="entry name" value="HTH_Crp_2"/>
    <property type="match status" value="1"/>
</dbReference>
<evidence type="ECO:0000313" key="6">
    <source>
        <dbReference type="EMBL" id="REF85941.1"/>
    </source>
</evidence>
<evidence type="ECO:0000256" key="1">
    <source>
        <dbReference type="ARBA" id="ARBA00023015"/>
    </source>
</evidence>
<dbReference type="Proteomes" id="UP000256900">
    <property type="component" value="Unassembled WGS sequence"/>
</dbReference>
<dbReference type="PROSITE" id="PS51063">
    <property type="entry name" value="HTH_CRP_2"/>
    <property type="match status" value="1"/>
</dbReference>
<dbReference type="GO" id="GO:0003700">
    <property type="term" value="F:DNA-binding transcription factor activity"/>
    <property type="evidence" value="ECO:0007669"/>
    <property type="project" value="TreeGrafter"/>
</dbReference>
<dbReference type="PANTHER" id="PTHR24567:SF68">
    <property type="entry name" value="DNA-BINDING TRANSCRIPTIONAL DUAL REGULATOR CRP"/>
    <property type="match status" value="1"/>
</dbReference>
<keyword evidence="3" id="KW-0804">Transcription</keyword>
<dbReference type="InterPro" id="IPR012318">
    <property type="entry name" value="HTH_CRP"/>
</dbReference>
<comment type="caution">
    <text evidence="6">The sequence shown here is derived from an EMBL/GenBank/DDBJ whole genome shotgun (WGS) entry which is preliminary data.</text>
</comment>
<dbReference type="Gene3D" id="2.60.120.10">
    <property type="entry name" value="Jelly Rolls"/>
    <property type="match status" value="1"/>
</dbReference>
<evidence type="ECO:0000259" key="4">
    <source>
        <dbReference type="PROSITE" id="PS50042"/>
    </source>
</evidence>
<dbReference type="InterPro" id="IPR036390">
    <property type="entry name" value="WH_DNA-bd_sf"/>
</dbReference>
<dbReference type="SUPFAM" id="SSF46785">
    <property type="entry name" value="Winged helix' DNA-binding domain"/>
    <property type="match status" value="1"/>
</dbReference>
<dbReference type="SMART" id="SM00419">
    <property type="entry name" value="HTH_CRP"/>
    <property type="match status" value="1"/>
</dbReference>
<dbReference type="InterPro" id="IPR018490">
    <property type="entry name" value="cNMP-bd_dom_sf"/>
</dbReference>
<dbReference type="AlphaFoldDB" id="A0A3D9YW48"/>